<dbReference type="Gene3D" id="1.10.601.10">
    <property type="entry name" value="RNA Polymerase Primary Sigma Factor"/>
    <property type="match status" value="1"/>
</dbReference>
<dbReference type="GO" id="GO:0003677">
    <property type="term" value="F:DNA binding"/>
    <property type="evidence" value="ECO:0007669"/>
    <property type="project" value="UniProtKB-KW"/>
</dbReference>
<dbReference type="Proteomes" id="UP000032046">
    <property type="component" value="Unassembled WGS sequence"/>
</dbReference>
<dbReference type="GO" id="GO:0006352">
    <property type="term" value="P:DNA-templated transcription initiation"/>
    <property type="evidence" value="ECO:0007669"/>
    <property type="project" value="InterPro"/>
</dbReference>
<evidence type="ECO:0000313" key="7">
    <source>
        <dbReference type="Proteomes" id="UP000032046"/>
    </source>
</evidence>
<keyword evidence="4" id="KW-0804">Transcription</keyword>
<dbReference type="InterPro" id="IPR014284">
    <property type="entry name" value="RNA_pol_sigma-70_dom"/>
</dbReference>
<evidence type="ECO:0000256" key="2">
    <source>
        <dbReference type="ARBA" id="ARBA00023082"/>
    </source>
</evidence>
<protein>
    <recommendedName>
        <fullName evidence="5">RNA polymerase sigma-70 domain-containing protein</fullName>
    </recommendedName>
</protein>
<accession>A0A0D0I462</accession>
<evidence type="ECO:0000313" key="6">
    <source>
        <dbReference type="EMBL" id="KIP61325.1"/>
    </source>
</evidence>
<dbReference type="PROSITE" id="PS00715">
    <property type="entry name" value="SIGMA70_1"/>
    <property type="match status" value="1"/>
</dbReference>
<dbReference type="AlphaFoldDB" id="A0A0D0I462"/>
<keyword evidence="1" id="KW-0805">Transcription regulation</keyword>
<dbReference type="Pfam" id="PF04545">
    <property type="entry name" value="Sigma70_r4"/>
    <property type="match status" value="1"/>
</dbReference>
<dbReference type="Pfam" id="PF04542">
    <property type="entry name" value="Sigma70_r2"/>
    <property type="match status" value="1"/>
</dbReference>
<dbReference type="InterPro" id="IPR013325">
    <property type="entry name" value="RNA_pol_sigma_r2"/>
</dbReference>
<organism evidence="6 7">
    <name type="scientific">Prevotella pectinovora</name>
    <dbReference type="NCBI Taxonomy" id="1602169"/>
    <lineage>
        <taxon>Bacteria</taxon>
        <taxon>Pseudomonadati</taxon>
        <taxon>Bacteroidota</taxon>
        <taxon>Bacteroidia</taxon>
        <taxon>Bacteroidales</taxon>
        <taxon>Prevotellaceae</taxon>
        <taxon>Prevotella</taxon>
    </lineage>
</organism>
<comment type="caution">
    <text evidence="6">The sequence shown here is derived from an EMBL/GenBank/DDBJ whole genome shotgun (WGS) entry which is preliminary data.</text>
</comment>
<dbReference type="PANTHER" id="PTHR30603:SF47">
    <property type="entry name" value="RNA POLYMERASE SIGMA FACTOR SIGD, CHLOROPLASTIC"/>
    <property type="match status" value="1"/>
</dbReference>
<dbReference type="SUPFAM" id="SSF88946">
    <property type="entry name" value="Sigma2 domain of RNA polymerase sigma factors"/>
    <property type="match status" value="1"/>
</dbReference>
<gene>
    <name evidence="6" type="ORF">ST44_09640</name>
</gene>
<dbReference type="STRING" id="1602171.ST44_09640"/>
<dbReference type="InterPro" id="IPR009042">
    <property type="entry name" value="RNA_pol_sigma70_r1_2"/>
</dbReference>
<keyword evidence="3" id="KW-0238">DNA-binding</keyword>
<evidence type="ECO:0000256" key="1">
    <source>
        <dbReference type="ARBA" id="ARBA00023015"/>
    </source>
</evidence>
<dbReference type="InterPro" id="IPR007630">
    <property type="entry name" value="RNA_pol_sigma70_r4"/>
</dbReference>
<dbReference type="EMBL" id="JXQK01000067">
    <property type="protein sequence ID" value="KIP61325.1"/>
    <property type="molecule type" value="Genomic_DNA"/>
</dbReference>
<dbReference type="InterPro" id="IPR007624">
    <property type="entry name" value="RNA_pol_sigma70_r3"/>
</dbReference>
<evidence type="ECO:0000259" key="5">
    <source>
        <dbReference type="PROSITE" id="PS00715"/>
    </source>
</evidence>
<sequence>MKEFKISNNSITSRDSICVSNYLREVSHIELLTPDEEARLARIINKGGREGQKAKEALVKANLRFVISVAKSFRNSGLELSDLISEGNLGLMKAAETFDETRGFRFLTFAVWWIRQSINNAIMNKGGVVRIPSNQHRVFADYLAMQKEVMQTEGRELSLDEYSEMSGISVYNLNSIMKAARKANSLDAKMGDDSDTTYLDMLSSGSKTDRYMDMESLSTDLNRVIASVLTDKEAYVLCHHFGIGCPQETFDDIAAEIGLSSERTRQLNMKAFEKLRKSAKVLNLVNYLSA</sequence>
<evidence type="ECO:0000256" key="4">
    <source>
        <dbReference type="ARBA" id="ARBA00023163"/>
    </source>
</evidence>
<dbReference type="SUPFAM" id="SSF88659">
    <property type="entry name" value="Sigma3 and sigma4 domains of RNA polymerase sigma factors"/>
    <property type="match status" value="2"/>
</dbReference>
<keyword evidence="7" id="KW-1185">Reference proteome</keyword>
<feature type="domain" description="RNA polymerase sigma-70" evidence="5">
    <location>
        <begin position="82"/>
        <end position="95"/>
    </location>
</feature>
<dbReference type="NCBIfam" id="TIGR02937">
    <property type="entry name" value="sigma70-ECF"/>
    <property type="match status" value="1"/>
</dbReference>
<reference evidence="6 7" key="1">
    <citation type="submission" date="2015-01" db="EMBL/GenBank/DDBJ databases">
        <title>Comparative genomics of non-oral Prevotella species.</title>
        <authorList>
            <person name="Accetto T."/>
            <person name="Nograsek B."/>
            <person name="Avgustin G."/>
        </authorList>
    </citation>
    <scope>NUCLEOTIDE SEQUENCE [LARGE SCALE GENOMIC DNA]</scope>
    <source>
        <strain evidence="6 7">P5-119</strain>
    </source>
</reference>
<dbReference type="InterPro" id="IPR036388">
    <property type="entry name" value="WH-like_DNA-bd_sf"/>
</dbReference>
<proteinExistence type="predicted"/>
<evidence type="ECO:0000256" key="3">
    <source>
        <dbReference type="ARBA" id="ARBA00023125"/>
    </source>
</evidence>
<dbReference type="InterPro" id="IPR007627">
    <property type="entry name" value="RNA_pol_sigma70_r2"/>
</dbReference>
<dbReference type="Pfam" id="PF04539">
    <property type="entry name" value="Sigma70_r3"/>
    <property type="match status" value="1"/>
</dbReference>
<dbReference type="PANTHER" id="PTHR30603">
    <property type="entry name" value="RNA POLYMERASE SIGMA FACTOR RPO"/>
    <property type="match status" value="1"/>
</dbReference>
<keyword evidence="2" id="KW-0731">Sigma factor</keyword>
<dbReference type="Gene3D" id="1.10.10.10">
    <property type="entry name" value="Winged helix-like DNA-binding domain superfamily/Winged helix DNA-binding domain"/>
    <property type="match status" value="2"/>
</dbReference>
<dbReference type="InterPro" id="IPR050239">
    <property type="entry name" value="Sigma-70_RNA_pol_init_factors"/>
</dbReference>
<dbReference type="InterPro" id="IPR013324">
    <property type="entry name" value="RNA_pol_sigma_r3/r4-like"/>
</dbReference>
<dbReference type="PRINTS" id="PR00046">
    <property type="entry name" value="SIGMA70FCT"/>
</dbReference>
<dbReference type="InterPro" id="IPR000943">
    <property type="entry name" value="RNA_pol_sigma70"/>
</dbReference>
<dbReference type="RefSeq" id="WP_042519712.1">
    <property type="nucleotide sequence ID" value="NZ_JXQK01000067.1"/>
</dbReference>
<dbReference type="GO" id="GO:0016987">
    <property type="term" value="F:sigma factor activity"/>
    <property type="evidence" value="ECO:0007669"/>
    <property type="project" value="UniProtKB-KW"/>
</dbReference>
<name>A0A0D0I462_9BACT</name>
<dbReference type="Pfam" id="PF00140">
    <property type="entry name" value="Sigma70_r1_2"/>
    <property type="match status" value="1"/>
</dbReference>